<keyword evidence="1" id="KW-1133">Transmembrane helix</keyword>
<dbReference type="EMBL" id="CP052757">
    <property type="protein sequence ID" value="QJW35927.1"/>
    <property type="molecule type" value="Genomic_DNA"/>
</dbReference>
<dbReference type="KEGG" id="cprt:FIC82_006690"/>
<evidence type="ECO:0000313" key="2">
    <source>
        <dbReference type="EMBL" id="QJW35927.1"/>
    </source>
</evidence>
<feature type="transmembrane region" description="Helical" evidence="1">
    <location>
        <begin position="610"/>
        <end position="632"/>
    </location>
</feature>
<feature type="transmembrane region" description="Helical" evidence="1">
    <location>
        <begin position="221"/>
        <end position="242"/>
    </location>
</feature>
<gene>
    <name evidence="2" type="ORF">FIC82_006690</name>
</gene>
<dbReference type="RefSeq" id="WP_154798011.1">
    <property type="nucleotide sequence ID" value="NZ_CP052757.1"/>
</dbReference>
<evidence type="ECO:0000256" key="1">
    <source>
        <dbReference type="SAM" id="Phobius"/>
    </source>
</evidence>
<keyword evidence="3" id="KW-1185">Reference proteome</keyword>
<organism evidence="2 3">
    <name type="scientific">Cellulosimicrobium protaetiae</name>
    <dbReference type="NCBI Taxonomy" id="2587808"/>
    <lineage>
        <taxon>Bacteria</taxon>
        <taxon>Bacillati</taxon>
        <taxon>Actinomycetota</taxon>
        <taxon>Actinomycetes</taxon>
        <taxon>Micrococcales</taxon>
        <taxon>Promicromonosporaceae</taxon>
        <taxon>Cellulosimicrobium</taxon>
    </lineage>
</organism>
<evidence type="ECO:0008006" key="4">
    <source>
        <dbReference type="Google" id="ProtNLM"/>
    </source>
</evidence>
<dbReference type="OrthoDB" id="5125523at2"/>
<proteinExistence type="predicted"/>
<keyword evidence="1" id="KW-0812">Transmembrane</keyword>
<protein>
    <recommendedName>
        <fullName evidence="4">FtsX-like permease family protein</fullName>
    </recommendedName>
</protein>
<reference evidence="2 3" key="1">
    <citation type="journal article" date="2022" name="Int. J. Syst. Evol. Microbiol.">
        <title>Cellulosimicrobium protaetiae sp. nov., isolated from the gut of the larva of Protaetia brevitarsis seulensis.</title>
        <authorList>
            <person name="Le Han H."/>
            <person name="Nguyen T.T.H."/>
            <person name="Li Z."/>
            <person name="Shin N.R."/>
            <person name="Kim S.G."/>
        </authorList>
    </citation>
    <scope>NUCLEOTIDE SEQUENCE [LARGE SCALE GENOMIC DNA]</scope>
    <source>
        <strain evidence="2 3">BI34</strain>
    </source>
</reference>
<sequence length="685" mass="71045">MRSRGIRLAYAILAVYASLAAFVFLRAMDDLGPLGATDIVHVSGSAPSVPSAETIATIEHVAAQHDVNVVRFVEDLDDPAGARHLFLAVGDPQLASGSWLEDGYPSFSQDVRTSVHPLAERADMDPRGHYFTFGEAAATPVLAQALRAQGYTVETRAYYAPPQIMGWLVTQPLALSALVAALLVVVVVAASVLTNVRGYAVQRLHGVAPGRVLARDLRRALPSLLATLVAVAIADAVLLAVYNGGAQWPAFAAATAILTAAFVLLALGTHALALALAAERPVLEALKGRLPARATGVAVYLVRLPALLVAIAAVVGAGVAGVQLVAQAEASERWAAAGTAVHVLFSPNLSQEEFDALAVPAGEWMLAAEADGEIALAAQEEVVWGQGLPGRHESLLVNNAYLAQQDVRDVEGARIVDLPQDVVTVLVPSRYADAAASIADDVRTWTDGVSRGVQGVEIRTRVLAPGQELFTYGGASRPNQPPLLRDAVAVVVNGGSGVLDPDTYTSLATGQGVVVDDAETARAGLTSVGAQEIAMAFRPVALDAAQERAALVNDTRLHVFNAVVALAVLLATSVAVAQVSTRKNAQAIFARSISGWGFVRTHRGLLGAELVLALAVVAWSAWSTVVGLTATVRPGGAATSSQALVVLGPWQPVLLAGVVAASLAALAAALSVLGRRLVRTRSSEA</sequence>
<feature type="transmembrane region" description="Helical" evidence="1">
    <location>
        <begin position="557"/>
        <end position="577"/>
    </location>
</feature>
<keyword evidence="1" id="KW-0472">Membrane</keyword>
<feature type="transmembrane region" description="Helical" evidence="1">
    <location>
        <begin position="248"/>
        <end position="276"/>
    </location>
</feature>
<feature type="transmembrane region" description="Helical" evidence="1">
    <location>
        <begin position="652"/>
        <end position="673"/>
    </location>
</feature>
<accession>A0A6M5UBS0</accession>
<dbReference type="AlphaFoldDB" id="A0A6M5UBS0"/>
<name>A0A6M5UBS0_9MICO</name>
<feature type="transmembrane region" description="Helical" evidence="1">
    <location>
        <begin position="7"/>
        <end position="25"/>
    </location>
</feature>
<dbReference type="Proteomes" id="UP000451354">
    <property type="component" value="Chromosome"/>
</dbReference>
<feature type="transmembrane region" description="Helical" evidence="1">
    <location>
        <begin position="297"/>
        <end position="322"/>
    </location>
</feature>
<evidence type="ECO:0000313" key="3">
    <source>
        <dbReference type="Proteomes" id="UP000451354"/>
    </source>
</evidence>
<feature type="transmembrane region" description="Helical" evidence="1">
    <location>
        <begin position="173"/>
        <end position="193"/>
    </location>
</feature>